<dbReference type="CDD" id="cd07040">
    <property type="entry name" value="HP"/>
    <property type="match status" value="1"/>
</dbReference>
<dbReference type="EMBL" id="CZBU01000001">
    <property type="protein sequence ID" value="CUQ74750.1"/>
    <property type="molecule type" value="Genomic_DNA"/>
</dbReference>
<organism evidence="3 4">
    <name type="scientific">Lachnospira eligens</name>
    <dbReference type="NCBI Taxonomy" id="39485"/>
    <lineage>
        <taxon>Bacteria</taxon>
        <taxon>Bacillati</taxon>
        <taxon>Bacillota</taxon>
        <taxon>Clostridia</taxon>
        <taxon>Lachnospirales</taxon>
        <taxon>Lachnospiraceae</taxon>
        <taxon>Lachnospira</taxon>
    </lineage>
</organism>
<dbReference type="Gene3D" id="3.40.50.1240">
    <property type="entry name" value="Phosphoglycerate mutase-like"/>
    <property type="match status" value="1"/>
</dbReference>
<sequence>MEIVLIRHGATAGNIEKRYIGTTDEPLCDTGTAQIHEYMSDRCYPQVQALYVSPLKRCSQTAAFIYPDMKQIIVQDFRECDFGKFEGKNYKELTGDEYYQKWIDSNGTIPFPQGEDIADFRTRCVHAWNKVVNECMESGVGTAACVVHGGTIMAVLSEIYGGYYYDYHCGNGDGYICDVTEEGHISTIKKITEK</sequence>
<dbReference type="InterPro" id="IPR029033">
    <property type="entry name" value="His_PPase_superfam"/>
</dbReference>
<keyword evidence="3" id="KW-0378">Hydrolase</keyword>
<dbReference type="InterPro" id="IPR013078">
    <property type="entry name" value="His_Pase_superF_clade-1"/>
</dbReference>
<feature type="binding site" evidence="2">
    <location>
        <begin position="7"/>
        <end position="14"/>
    </location>
    <ligand>
        <name>substrate</name>
    </ligand>
</feature>
<evidence type="ECO:0000313" key="4">
    <source>
        <dbReference type="Proteomes" id="UP000095621"/>
    </source>
</evidence>
<accession>A0A174YVP3</accession>
<dbReference type="PANTHER" id="PTHR48100">
    <property type="entry name" value="BROAD-SPECIFICITY PHOSPHATASE YOR283W-RELATED"/>
    <property type="match status" value="1"/>
</dbReference>
<reference evidence="3 4" key="1">
    <citation type="submission" date="2015-09" db="EMBL/GenBank/DDBJ databases">
        <authorList>
            <consortium name="Pathogen Informatics"/>
        </authorList>
    </citation>
    <scope>NUCLEOTIDE SEQUENCE [LARGE SCALE GENOMIC DNA]</scope>
    <source>
        <strain evidence="3 4">2789STDY5834875</strain>
    </source>
</reference>
<dbReference type="InterPro" id="IPR050275">
    <property type="entry name" value="PGM_Phosphatase"/>
</dbReference>
<dbReference type="RefSeq" id="WP_012740454.1">
    <property type="nucleotide sequence ID" value="NZ_CP085937.1"/>
</dbReference>
<evidence type="ECO:0000256" key="2">
    <source>
        <dbReference type="PIRSR" id="PIRSR613078-2"/>
    </source>
</evidence>
<name>A0A174YVP3_9FIRM</name>
<evidence type="ECO:0000313" key="3">
    <source>
        <dbReference type="EMBL" id="CUQ74750.1"/>
    </source>
</evidence>
<dbReference type="OMA" id="ALNEMNF"/>
<dbReference type="Pfam" id="PF00300">
    <property type="entry name" value="His_Phos_1"/>
    <property type="match status" value="1"/>
</dbReference>
<feature type="binding site" evidence="2">
    <location>
        <position position="57"/>
    </location>
    <ligand>
        <name>substrate</name>
    </ligand>
</feature>
<dbReference type="EC" id="3.1.3.73" evidence="3"/>
<dbReference type="AlphaFoldDB" id="A0A174YVP3"/>
<proteinExistence type="predicted"/>
<dbReference type="OrthoDB" id="9783269at2"/>
<feature type="active site" description="Proton donor/acceptor" evidence="1">
    <location>
        <position position="79"/>
    </location>
</feature>
<dbReference type="GO" id="GO:0043755">
    <property type="term" value="F:alpha-ribazole phosphatase activity"/>
    <property type="evidence" value="ECO:0007669"/>
    <property type="project" value="UniProtKB-EC"/>
</dbReference>
<feature type="active site" description="Tele-phosphohistidine intermediate" evidence="1">
    <location>
        <position position="8"/>
    </location>
</feature>
<protein>
    <submittedName>
        <fullName evidence="3">Alpha-ribazole phosphatase</fullName>
        <ecNumber evidence="3">3.1.3.73</ecNumber>
    </submittedName>
</protein>
<dbReference type="SUPFAM" id="SSF53254">
    <property type="entry name" value="Phosphoglycerate mutase-like"/>
    <property type="match status" value="1"/>
</dbReference>
<gene>
    <name evidence="3" type="primary">cobC_1</name>
    <name evidence="3" type="ORF">ERS852490_00136</name>
</gene>
<dbReference type="SMART" id="SM00855">
    <property type="entry name" value="PGAM"/>
    <property type="match status" value="1"/>
</dbReference>
<dbReference type="Proteomes" id="UP000095621">
    <property type="component" value="Unassembled WGS sequence"/>
</dbReference>
<dbReference type="GeneID" id="41356935"/>
<evidence type="ECO:0000256" key="1">
    <source>
        <dbReference type="PIRSR" id="PIRSR613078-1"/>
    </source>
</evidence>